<dbReference type="SUPFAM" id="SSF56281">
    <property type="entry name" value="Metallo-hydrolase/oxidoreductase"/>
    <property type="match status" value="1"/>
</dbReference>
<sequence>MLQRVIPLLLIATSVAYADNSETVTERSQAQARAVLDRAVDAIGGAEALRAIDTVRLQLDGETWPRMQMTTPYPPFEGGTLRETLLVDFKNNRLRLEQQADGAGFENHNTIVIQGGQGTNYDHRAHTATPIPSAQSSQQQFTQYYRRIPNLLLRQAIDRTNTLRYLGPDTFDGKAQEVFTFVMPDTQQVAVYVDKATNLVTKYELFFVDTFAGDESSEIIFGDYAAVGKYRVPQTWTNRLAGEVSTRAKLRAEINPTITAAAFDAPAGEFARVDALPNNLDENIEQLADGVYVIQNVAGQNQNTLAVAFKDFVLAVEAPGTSDGADQVIARIKQTIPGKPIRYVATTHHHGDHIGGLRSFIAEGATTITTPGNKKVVEEMAAAPQVDRLSKNPRKPEILLIEKGRRVITDGTQTVELIDIGPNPHAKELVIAYLPQQRIVFQGDMFFVSPNDAPLGPPQASTLGFAKAVKERGLKVEKIASVHGRTATMEEFEKAVAAGGE</sequence>
<dbReference type="AlphaFoldDB" id="A0A841HKW3"/>
<evidence type="ECO:0000259" key="2">
    <source>
        <dbReference type="SMART" id="SM00849"/>
    </source>
</evidence>
<dbReference type="InterPro" id="IPR001279">
    <property type="entry name" value="Metallo-B-lactamas"/>
</dbReference>
<dbReference type="InterPro" id="IPR050855">
    <property type="entry name" value="NDM-1-like"/>
</dbReference>
<dbReference type="Proteomes" id="UP000588068">
    <property type="component" value="Unassembled WGS sequence"/>
</dbReference>
<feature type="signal peptide" evidence="1">
    <location>
        <begin position="1"/>
        <end position="18"/>
    </location>
</feature>
<feature type="domain" description="Metallo-beta-lactamase" evidence="2">
    <location>
        <begin position="301"/>
        <end position="483"/>
    </location>
</feature>
<dbReference type="Gene3D" id="3.60.15.10">
    <property type="entry name" value="Ribonuclease Z/Hydroxyacylglutathione hydrolase-like"/>
    <property type="match status" value="1"/>
</dbReference>
<feature type="chain" id="PRO_5032984053" evidence="1">
    <location>
        <begin position="19"/>
        <end position="501"/>
    </location>
</feature>
<dbReference type="GO" id="GO:0016787">
    <property type="term" value="F:hydrolase activity"/>
    <property type="evidence" value="ECO:0007669"/>
    <property type="project" value="UniProtKB-KW"/>
</dbReference>
<dbReference type="PANTHER" id="PTHR42951:SF20">
    <property type="entry name" value="BETA LACTAMASE"/>
    <property type="match status" value="1"/>
</dbReference>
<comment type="caution">
    <text evidence="3">The sequence shown here is derived from an EMBL/GenBank/DDBJ whole genome shotgun (WGS) entry which is preliminary data.</text>
</comment>
<accession>A0A841HKW3</accession>
<reference evidence="3 4" key="1">
    <citation type="submission" date="2020-08" db="EMBL/GenBank/DDBJ databases">
        <title>Genomic Encyclopedia of Type Strains, Phase IV (KMG-IV): sequencing the most valuable type-strain genomes for metagenomic binning, comparative biology and taxonomic classification.</title>
        <authorList>
            <person name="Goeker M."/>
        </authorList>
    </citation>
    <scope>NUCLEOTIDE SEQUENCE [LARGE SCALE GENOMIC DNA]</scope>
    <source>
        <strain evidence="3 4">DSM 26723</strain>
    </source>
</reference>
<dbReference type="SMART" id="SM00849">
    <property type="entry name" value="Lactamase_B"/>
    <property type="match status" value="1"/>
</dbReference>
<evidence type="ECO:0000313" key="3">
    <source>
        <dbReference type="EMBL" id="MBB6093841.1"/>
    </source>
</evidence>
<keyword evidence="1" id="KW-0732">Signal</keyword>
<dbReference type="EMBL" id="JACHHZ010000003">
    <property type="protein sequence ID" value="MBB6093841.1"/>
    <property type="molecule type" value="Genomic_DNA"/>
</dbReference>
<protein>
    <submittedName>
        <fullName evidence="3">Glyoxylase-like metal-dependent hydrolase (Beta-lactamase superfamily II)</fullName>
    </submittedName>
</protein>
<dbReference type="PANTHER" id="PTHR42951">
    <property type="entry name" value="METALLO-BETA-LACTAMASE DOMAIN-CONTAINING"/>
    <property type="match status" value="1"/>
</dbReference>
<dbReference type="RefSeq" id="WP_184332587.1">
    <property type="nucleotide sequence ID" value="NZ_JACHHZ010000003.1"/>
</dbReference>
<keyword evidence="3" id="KW-0378">Hydrolase</keyword>
<name>A0A841HKW3_9GAMM</name>
<dbReference type="InterPro" id="IPR036866">
    <property type="entry name" value="RibonucZ/Hydroxyglut_hydro"/>
</dbReference>
<keyword evidence="4" id="KW-1185">Reference proteome</keyword>
<organism evidence="3 4">
    <name type="scientific">Povalibacter uvarum</name>
    <dbReference type="NCBI Taxonomy" id="732238"/>
    <lineage>
        <taxon>Bacteria</taxon>
        <taxon>Pseudomonadati</taxon>
        <taxon>Pseudomonadota</taxon>
        <taxon>Gammaproteobacteria</taxon>
        <taxon>Steroidobacterales</taxon>
        <taxon>Steroidobacteraceae</taxon>
        <taxon>Povalibacter</taxon>
    </lineage>
</organism>
<gene>
    <name evidence="3" type="ORF">HNQ60_002722</name>
</gene>
<evidence type="ECO:0000313" key="4">
    <source>
        <dbReference type="Proteomes" id="UP000588068"/>
    </source>
</evidence>
<proteinExistence type="predicted"/>
<evidence type="ECO:0000256" key="1">
    <source>
        <dbReference type="SAM" id="SignalP"/>
    </source>
</evidence>
<dbReference type="Pfam" id="PF00753">
    <property type="entry name" value="Lactamase_B"/>
    <property type="match status" value="1"/>
</dbReference>